<protein>
    <recommendedName>
        <fullName evidence="3">Thiol:disulfide interchange protein DsbA</fullName>
    </recommendedName>
</protein>
<dbReference type="Pfam" id="PF01323">
    <property type="entry name" value="DSBA"/>
    <property type="match status" value="1"/>
</dbReference>
<proteinExistence type="inferred from homology"/>
<dbReference type="InterPro" id="IPR013766">
    <property type="entry name" value="Thioredoxin_domain"/>
</dbReference>
<reference evidence="9 10" key="2">
    <citation type="journal article" date="2018" name="J. Invertebr. Pathol.">
        <title>'Candidatus Aquirickettsiella gammari' (Gammaproteobacteria: Legionellales: Coxiellaceae): A bacterial pathogen of the freshwater crustacean Gammarus fossarum (Malacostraca: Amphipoda).</title>
        <authorList>
            <person name="Bojko J."/>
            <person name="Dunn A.M."/>
            <person name="Stebbing P.D."/>
            <person name="van Aerle R."/>
            <person name="Bacela-Spychalska K."/>
            <person name="Bean T.P."/>
            <person name="Urrutia A."/>
            <person name="Stentiford G.D."/>
        </authorList>
    </citation>
    <scope>NUCLEOTIDE SEQUENCE [LARGE SCALE GENOMIC DNA]</scope>
    <source>
        <strain evidence="9">RA15029</strain>
    </source>
</reference>
<keyword evidence="10" id="KW-1185">Reference proteome</keyword>
<evidence type="ECO:0000256" key="2">
    <source>
        <dbReference type="ARBA" id="ARBA00005791"/>
    </source>
</evidence>
<keyword evidence="7" id="KW-0676">Redox-active center</keyword>
<dbReference type="SUPFAM" id="SSF52833">
    <property type="entry name" value="Thioredoxin-like"/>
    <property type="match status" value="1"/>
</dbReference>
<dbReference type="InterPro" id="IPR036249">
    <property type="entry name" value="Thioredoxin-like_sf"/>
</dbReference>
<evidence type="ECO:0000259" key="8">
    <source>
        <dbReference type="PROSITE" id="PS51352"/>
    </source>
</evidence>
<keyword evidence="6" id="KW-1015">Disulfide bond</keyword>
<comment type="subcellular location">
    <subcellularLocation>
        <location evidence="1">Periplasm</location>
    </subcellularLocation>
</comment>
<keyword evidence="4" id="KW-0732">Signal</keyword>
<evidence type="ECO:0000256" key="4">
    <source>
        <dbReference type="ARBA" id="ARBA00022729"/>
    </source>
</evidence>
<dbReference type="Proteomes" id="UP000226429">
    <property type="component" value="Unassembled WGS sequence"/>
</dbReference>
<dbReference type="PROSITE" id="PS51352">
    <property type="entry name" value="THIOREDOXIN_2"/>
    <property type="match status" value="1"/>
</dbReference>
<name>A0A370CJA4_9COXI</name>
<organism evidence="9 10">
    <name type="scientific">Candidatus Aquirickettsiella gammari</name>
    <dbReference type="NCBI Taxonomy" id="2016198"/>
    <lineage>
        <taxon>Bacteria</taxon>
        <taxon>Pseudomonadati</taxon>
        <taxon>Pseudomonadota</taxon>
        <taxon>Gammaproteobacteria</taxon>
        <taxon>Legionellales</taxon>
        <taxon>Coxiellaceae</taxon>
        <taxon>Candidatus Aquirickettsiella</taxon>
    </lineage>
</organism>
<evidence type="ECO:0000256" key="1">
    <source>
        <dbReference type="ARBA" id="ARBA00004418"/>
    </source>
</evidence>
<reference evidence="9 10" key="1">
    <citation type="journal article" date="2017" name="Int. J. Syst. Evol. Microbiol.">
        <title>Aquarickettsiella crustaci n. gen. n. sp. (Gammaproteobacteria: Legionellales: Coxiellaceae); a bacterial pathogen of the freshwater crustacean: Gammarus fossarum (Malacostraca: Amphipoda).</title>
        <authorList>
            <person name="Bojko J."/>
            <person name="Dunn A.M."/>
            <person name="Stebbing P.D."/>
            <person name="Van Aerle R."/>
            <person name="Bacela-Spychalska K."/>
            <person name="Bean T.P."/>
            <person name="Stentiford G.D."/>
        </authorList>
    </citation>
    <scope>NUCLEOTIDE SEQUENCE [LARGE SCALE GENOMIC DNA]</scope>
    <source>
        <strain evidence="9">RA15029</strain>
    </source>
</reference>
<dbReference type="AlphaFoldDB" id="A0A370CJA4"/>
<evidence type="ECO:0000256" key="3">
    <source>
        <dbReference type="ARBA" id="ARBA00013831"/>
    </source>
</evidence>
<dbReference type="CDD" id="cd03019">
    <property type="entry name" value="DsbA_DsbA"/>
    <property type="match status" value="1"/>
</dbReference>
<comment type="similarity">
    <text evidence="2">Belongs to the thioredoxin family. DsbA subfamily.</text>
</comment>
<evidence type="ECO:0000256" key="7">
    <source>
        <dbReference type="ARBA" id="ARBA00023284"/>
    </source>
</evidence>
<evidence type="ECO:0000256" key="6">
    <source>
        <dbReference type="ARBA" id="ARBA00023157"/>
    </source>
</evidence>
<gene>
    <name evidence="9" type="ORF">CFE62_003930</name>
</gene>
<dbReference type="InterPro" id="IPR001853">
    <property type="entry name" value="DSBA-like_thioredoxin_dom"/>
</dbReference>
<keyword evidence="5" id="KW-0574">Periplasm</keyword>
<dbReference type="InterPro" id="IPR050824">
    <property type="entry name" value="Thiol_disulfide_DsbA"/>
</dbReference>
<evidence type="ECO:0000313" key="10">
    <source>
        <dbReference type="Proteomes" id="UP000226429"/>
    </source>
</evidence>
<evidence type="ECO:0000313" key="9">
    <source>
        <dbReference type="EMBL" id="RDH40386.1"/>
    </source>
</evidence>
<accession>A0A370CJA4</accession>
<dbReference type="GO" id="GO:0016491">
    <property type="term" value="F:oxidoreductase activity"/>
    <property type="evidence" value="ECO:0007669"/>
    <property type="project" value="InterPro"/>
</dbReference>
<dbReference type="Gene3D" id="3.40.30.10">
    <property type="entry name" value="Glutaredoxin"/>
    <property type="match status" value="1"/>
</dbReference>
<dbReference type="InterPro" id="IPR023205">
    <property type="entry name" value="DsbA/DsbL"/>
</dbReference>
<dbReference type="PANTHER" id="PTHR35891">
    <property type="entry name" value="THIOL:DISULFIDE INTERCHANGE PROTEIN DSBA"/>
    <property type="match status" value="1"/>
</dbReference>
<sequence>MCQDYACEGHLIEIKKNDDFQKGLFAKYFIKEGSMFRLGLRSLLFLVLLVSLTACGKISHNAKASSPTDFKAGRDYEVIFTAEIIPKVTPKVEVQVVEFFNYACPACYHFEPTLDKWLAQKPAYVKFERIPIIFQANWRSLARAYYIAQMLGVEKELTPAIFKAIHVEGQDLSNPKLQEEFFIKQGVKQHEFESIAGFSPGIDAQLLRSDTLMQKDKILAAPTLVIDNRFKVDPNMVGGDPIRFLQVADYLIEKVRKGDE</sequence>
<feature type="domain" description="Thioredoxin" evidence="8">
    <location>
        <begin position="53"/>
        <end position="192"/>
    </location>
</feature>
<comment type="caution">
    <text evidence="9">The sequence shown here is derived from an EMBL/GenBank/DDBJ whole genome shotgun (WGS) entry which is preliminary data.</text>
</comment>
<evidence type="ECO:0000256" key="5">
    <source>
        <dbReference type="ARBA" id="ARBA00022764"/>
    </source>
</evidence>
<dbReference type="EMBL" id="NMOS02000009">
    <property type="protein sequence ID" value="RDH40386.1"/>
    <property type="molecule type" value="Genomic_DNA"/>
</dbReference>
<dbReference type="PANTHER" id="PTHR35891:SF2">
    <property type="entry name" value="THIOL:DISULFIDE INTERCHANGE PROTEIN DSBA"/>
    <property type="match status" value="1"/>
</dbReference>
<dbReference type="GO" id="GO:0042597">
    <property type="term" value="C:periplasmic space"/>
    <property type="evidence" value="ECO:0007669"/>
    <property type="project" value="UniProtKB-SubCell"/>
</dbReference>